<accession>A0A8K1LMB8</accession>
<proteinExistence type="predicted"/>
<dbReference type="EMBL" id="SWJQ01000206">
    <property type="protein sequence ID" value="TRZ18828.1"/>
    <property type="molecule type" value="Genomic_DNA"/>
</dbReference>
<protein>
    <submittedName>
        <fullName evidence="1">Uncharacterized protein</fullName>
    </submittedName>
</protein>
<keyword evidence="2" id="KW-1185">Reference proteome</keyword>
<reference evidence="1" key="1">
    <citation type="submission" date="2019-04" db="EMBL/GenBank/DDBJ databases">
        <title>Genome assembly of Zosterops borbonicus 15179.</title>
        <authorList>
            <person name="Leroy T."/>
            <person name="Anselmetti Y."/>
            <person name="Tilak M.-K."/>
            <person name="Nabholz B."/>
        </authorList>
    </citation>
    <scope>NUCLEOTIDE SEQUENCE</scope>
    <source>
        <strain evidence="1">HGM_15179</strain>
        <tissue evidence="1">Muscle</tissue>
    </source>
</reference>
<evidence type="ECO:0000313" key="1">
    <source>
        <dbReference type="EMBL" id="TRZ18828.1"/>
    </source>
</evidence>
<name>A0A8K1LMB8_9PASS</name>
<sequence length="147" mass="16094">MCLSTRNNTDERKGGICEVGTTLFYPLTLRRAASGDQIKQANVACKCFGGWPGDHTALFEAIHPAPGEDKSMQGNICEDIDFGSAHGLPTLQRWIVQVSHAWTGVALMAVSLEHIMLLRWKGRRSATAKEMVLTAPFPSISPHEYAV</sequence>
<organism evidence="1 2">
    <name type="scientific">Zosterops borbonicus</name>
    <dbReference type="NCBI Taxonomy" id="364589"/>
    <lineage>
        <taxon>Eukaryota</taxon>
        <taxon>Metazoa</taxon>
        <taxon>Chordata</taxon>
        <taxon>Craniata</taxon>
        <taxon>Vertebrata</taxon>
        <taxon>Euteleostomi</taxon>
        <taxon>Archelosauria</taxon>
        <taxon>Archosauria</taxon>
        <taxon>Dinosauria</taxon>
        <taxon>Saurischia</taxon>
        <taxon>Theropoda</taxon>
        <taxon>Coelurosauria</taxon>
        <taxon>Aves</taxon>
        <taxon>Neognathae</taxon>
        <taxon>Neoaves</taxon>
        <taxon>Telluraves</taxon>
        <taxon>Australaves</taxon>
        <taxon>Passeriformes</taxon>
        <taxon>Sylvioidea</taxon>
        <taxon>Zosteropidae</taxon>
        <taxon>Zosterops</taxon>
    </lineage>
</organism>
<comment type="caution">
    <text evidence="1">The sequence shown here is derived from an EMBL/GenBank/DDBJ whole genome shotgun (WGS) entry which is preliminary data.</text>
</comment>
<dbReference type="Proteomes" id="UP000796761">
    <property type="component" value="Unassembled WGS sequence"/>
</dbReference>
<evidence type="ECO:0000313" key="2">
    <source>
        <dbReference type="Proteomes" id="UP000796761"/>
    </source>
</evidence>
<gene>
    <name evidence="1" type="ORF">HGM15179_008252</name>
</gene>
<dbReference type="AlphaFoldDB" id="A0A8K1LMB8"/>